<reference evidence="6" key="1">
    <citation type="journal article" date="2015" name="Science">
        <title>Genetic determinants of in vivo fitness and diet responsiveness in multiple human gut Bacteroides.</title>
        <authorList>
            <person name="Wu M."/>
            <person name="McNulty N.P."/>
            <person name="Rodionov D.A."/>
            <person name="Khoroshkin M.S."/>
            <person name="Griffin N.W."/>
            <person name="Cheng J."/>
            <person name="Latreille P."/>
            <person name="Kerstetter R.A."/>
            <person name="Terrapon N."/>
            <person name="Henrissat B."/>
            <person name="Osterman A.L."/>
            <person name="Gordon J.I."/>
        </authorList>
    </citation>
    <scope>NUCLEOTIDE SEQUENCE [LARGE SCALE GENOMIC DNA]</scope>
    <source>
        <strain evidence="6">WH2</strain>
    </source>
</reference>
<dbReference type="InterPro" id="IPR050330">
    <property type="entry name" value="Bact_OuterMem_StrucFunc"/>
</dbReference>
<dbReference type="KEGG" id="bcel:BcellWH2_00892"/>
<dbReference type="InterPro" id="IPR036737">
    <property type="entry name" value="OmpA-like_sf"/>
</dbReference>
<dbReference type="SUPFAM" id="SSF56925">
    <property type="entry name" value="OMPA-like"/>
    <property type="match status" value="1"/>
</dbReference>
<dbReference type="PROSITE" id="PS51123">
    <property type="entry name" value="OMPA_2"/>
    <property type="match status" value="1"/>
</dbReference>
<dbReference type="InterPro" id="IPR011250">
    <property type="entry name" value="OMP/PagP_B-barrel"/>
</dbReference>
<dbReference type="AlphaFoldDB" id="A0A0P0GK02"/>
<feature type="coiled-coil region" evidence="3">
    <location>
        <begin position="259"/>
        <end position="286"/>
    </location>
</feature>
<dbReference type="Proteomes" id="UP000061809">
    <property type="component" value="Chromosome"/>
</dbReference>
<evidence type="ECO:0000256" key="1">
    <source>
        <dbReference type="ARBA" id="ARBA00022729"/>
    </source>
</evidence>
<evidence type="ECO:0000256" key="4">
    <source>
        <dbReference type="SAM" id="SignalP"/>
    </source>
</evidence>
<dbReference type="RefSeq" id="WP_007217767.1">
    <property type="nucleotide sequence ID" value="NZ_CP012801.1"/>
</dbReference>
<evidence type="ECO:0000256" key="2">
    <source>
        <dbReference type="PROSITE-ProRule" id="PRU00473"/>
    </source>
</evidence>
<dbReference type="PATRIC" id="fig|246787.4.peg.921"/>
<feature type="signal peptide" evidence="4">
    <location>
        <begin position="1"/>
        <end position="20"/>
    </location>
</feature>
<protein>
    <submittedName>
        <fullName evidence="6">Outer membrane protein 40</fullName>
    </submittedName>
</protein>
<dbReference type="GeneID" id="66307772"/>
<dbReference type="GO" id="GO:0016020">
    <property type="term" value="C:membrane"/>
    <property type="evidence" value="ECO:0007669"/>
    <property type="project" value="UniProtKB-UniRule"/>
</dbReference>
<dbReference type="InterPro" id="IPR027385">
    <property type="entry name" value="Beta-barrel_OMP"/>
</dbReference>
<dbReference type="Gene3D" id="3.30.1330.60">
    <property type="entry name" value="OmpA-like domain"/>
    <property type="match status" value="1"/>
</dbReference>
<accession>A0A0P0GK02</accession>
<dbReference type="PANTHER" id="PTHR30329">
    <property type="entry name" value="STATOR ELEMENT OF FLAGELLAR MOTOR COMPLEX"/>
    <property type="match status" value="1"/>
</dbReference>
<feature type="domain" description="OmpA-like" evidence="5">
    <location>
        <begin position="298"/>
        <end position="406"/>
    </location>
</feature>
<dbReference type="SUPFAM" id="SSF103088">
    <property type="entry name" value="OmpA-like"/>
    <property type="match status" value="1"/>
</dbReference>
<evidence type="ECO:0000313" key="6">
    <source>
        <dbReference type="EMBL" id="ALJ58154.1"/>
    </source>
</evidence>
<feature type="chain" id="PRO_5006047703" evidence="4">
    <location>
        <begin position="21"/>
        <end position="406"/>
    </location>
</feature>
<dbReference type="EMBL" id="CP012801">
    <property type="protein sequence ID" value="ALJ58154.1"/>
    <property type="molecule type" value="Genomic_DNA"/>
</dbReference>
<keyword evidence="2" id="KW-0472">Membrane</keyword>
<organism evidence="6">
    <name type="scientific">Bacteroides cellulosilyticus</name>
    <dbReference type="NCBI Taxonomy" id="246787"/>
    <lineage>
        <taxon>Bacteria</taxon>
        <taxon>Pseudomonadati</taxon>
        <taxon>Bacteroidota</taxon>
        <taxon>Bacteroidia</taxon>
        <taxon>Bacteroidales</taxon>
        <taxon>Bacteroidaceae</taxon>
        <taxon>Bacteroides</taxon>
    </lineage>
</organism>
<dbReference type="CDD" id="cd07185">
    <property type="entry name" value="OmpA_C-like"/>
    <property type="match status" value="1"/>
</dbReference>
<name>A0A0P0GK02_9BACE</name>
<dbReference type="InterPro" id="IPR006665">
    <property type="entry name" value="OmpA-like"/>
</dbReference>
<dbReference type="PANTHER" id="PTHR30329:SF21">
    <property type="entry name" value="LIPOPROTEIN YIAD-RELATED"/>
    <property type="match status" value="1"/>
</dbReference>
<keyword evidence="3" id="KW-0175">Coiled coil</keyword>
<dbReference type="Pfam" id="PF00691">
    <property type="entry name" value="OmpA"/>
    <property type="match status" value="1"/>
</dbReference>
<gene>
    <name evidence="6" type="ORF">BcellWH2_00892</name>
</gene>
<sequence>MKSKLVILSLLLSGATIANAQTKEKYYSESWKDNFFISVGVGGQVVTNPSNFDYGFGESITPLVNISLGKFFSPVWGIRGQVAGWSGKLHTQYPFENVGKDENWYNYKKKFVALNADAMLNLTNLFCGYKEGRKFEFMFFVGPTLNISNSYSTWNLATKTTEVTNADGSLTYKQELDPSKSYPKDDKVRLLVGASLGLGAKYNIDQKWAIDLEARGTVSPSVFGSVSDAKTEGIVGLTVGATYTFGGKKFVACGAKVDQNAINNEINKYRSELAQAQADLANAKNALANAKPVTKEVVKEIEVAGPRAIFFKIGSARIDDYGMVNIQLAAKILKANPDKKYKVAGYADKATGSASWNQKLSEKRAQAVYDALIKEGVDKDQLELVGFGGTANMFGKNYLNRVVILE</sequence>
<keyword evidence="1 4" id="KW-0732">Signal</keyword>
<evidence type="ECO:0000259" key="5">
    <source>
        <dbReference type="PROSITE" id="PS51123"/>
    </source>
</evidence>
<dbReference type="Pfam" id="PF13505">
    <property type="entry name" value="OMP_b-brl"/>
    <property type="match status" value="1"/>
</dbReference>
<proteinExistence type="predicted"/>
<evidence type="ECO:0000256" key="3">
    <source>
        <dbReference type="SAM" id="Coils"/>
    </source>
</evidence>